<keyword evidence="5" id="KW-1185">Reference proteome</keyword>
<dbReference type="PANTHER" id="PTHR40627">
    <property type="entry name" value="INDOLE PRENYLTRANSFERASE TDIB-RELATED"/>
    <property type="match status" value="1"/>
</dbReference>
<dbReference type="Proteomes" id="UP001152607">
    <property type="component" value="Unassembled WGS sequence"/>
</dbReference>
<feature type="binding site" evidence="3">
    <location>
        <position position="102"/>
    </location>
    <ligand>
        <name>dimethylallyl diphosphate</name>
        <dbReference type="ChEBI" id="CHEBI:57623"/>
    </ligand>
</feature>
<organism evidence="4 5">
    <name type="scientific">Periconia digitata</name>
    <dbReference type="NCBI Taxonomy" id="1303443"/>
    <lineage>
        <taxon>Eukaryota</taxon>
        <taxon>Fungi</taxon>
        <taxon>Dikarya</taxon>
        <taxon>Ascomycota</taxon>
        <taxon>Pezizomycotina</taxon>
        <taxon>Dothideomycetes</taxon>
        <taxon>Pleosporomycetidae</taxon>
        <taxon>Pleosporales</taxon>
        <taxon>Massarineae</taxon>
        <taxon>Periconiaceae</taxon>
        <taxon>Periconia</taxon>
    </lineage>
</organism>
<gene>
    <name evidence="4" type="ORF">PDIGIT_LOCUS427</name>
</gene>
<proteinExistence type="inferred from homology"/>
<dbReference type="Pfam" id="PF11991">
    <property type="entry name" value="Trp_DMAT"/>
    <property type="match status" value="1"/>
</dbReference>
<reference evidence="4" key="1">
    <citation type="submission" date="2023-01" db="EMBL/GenBank/DDBJ databases">
        <authorList>
            <person name="Van Ghelder C."/>
            <person name="Rancurel C."/>
        </authorList>
    </citation>
    <scope>NUCLEOTIDE SEQUENCE</scope>
    <source>
        <strain evidence="4">CNCM I-4278</strain>
    </source>
</reference>
<evidence type="ECO:0000256" key="3">
    <source>
        <dbReference type="PIRSR" id="PIRSR000509-1"/>
    </source>
</evidence>
<dbReference type="InterPro" id="IPR017795">
    <property type="entry name" value="ABBA_NscD-like"/>
</dbReference>
<dbReference type="CDD" id="cd13929">
    <property type="entry name" value="PT-DMATS_CymD"/>
    <property type="match status" value="1"/>
</dbReference>
<accession>A0A9W4XD59</accession>
<comment type="similarity">
    <text evidence="1">Belongs to the tryptophan dimethylallyltransferase family.</text>
</comment>
<protein>
    <submittedName>
        <fullName evidence="4">Uncharacterized protein</fullName>
    </submittedName>
</protein>
<feature type="binding site" evidence="3">
    <location>
        <position position="249"/>
    </location>
    <ligand>
        <name>dimethylallyl diphosphate</name>
        <dbReference type="ChEBI" id="CHEBI:57623"/>
    </ligand>
</feature>
<evidence type="ECO:0000256" key="2">
    <source>
        <dbReference type="ARBA" id="ARBA00022679"/>
    </source>
</evidence>
<evidence type="ECO:0000313" key="5">
    <source>
        <dbReference type="Proteomes" id="UP001152607"/>
    </source>
</evidence>
<keyword evidence="2" id="KW-0808">Transferase</keyword>
<feature type="binding site" evidence="3">
    <location>
        <position position="87"/>
    </location>
    <ligand>
        <name>L-tryptophan</name>
        <dbReference type="ChEBI" id="CHEBI:57912"/>
    </ligand>
</feature>
<dbReference type="GO" id="GO:0016765">
    <property type="term" value="F:transferase activity, transferring alkyl or aryl (other than methyl) groups"/>
    <property type="evidence" value="ECO:0007669"/>
    <property type="project" value="InterPro"/>
</dbReference>
<comment type="caution">
    <text evidence="4">The sequence shown here is derived from an EMBL/GenBank/DDBJ whole genome shotgun (WGS) entry which is preliminary data.</text>
</comment>
<dbReference type="EMBL" id="CAOQHR010000001">
    <property type="protein sequence ID" value="CAI6236748.1"/>
    <property type="molecule type" value="Genomic_DNA"/>
</dbReference>
<feature type="binding site" evidence="3">
    <location>
        <position position="251"/>
    </location>
    <ligand>
        <name>dimethylallyl diphosphate</name>
        <dbReference type="ChEBI" id="CHEBI:57623"/>
    </ligand>
</feature>
<dbReference type="PIRSF" id="PIRSF000509">
    <property type="entry name" value="Trp_DMAT"/>
    <property type="match status" value="1"/>
</dbReference>
<feature type="binding site" evidence="3">
    <location>
        <position position="185"/>
    </location>
    <ligand>
        <name>dimethylallyl diphosphate</name>
        <dbReference type="ChEBI" id="CHEBI:57623"/>
    </ligand>
</feature>
<feature type="binding site" evidence="3">
    <location>
        <position position="328"/>
    </location>
    <ligand>
        <name>dimethylallyl diphosphate</name>
        <dbReference type="ChEBI" id="CHEBI:57623"/>
    </ligand>
</feature>
<name>A0A9W4XD59_9PLEO</name>
<dbReference type="AlphaFoldDB" id="A0A9W4XD59"/>
<evidence type="ECO:0000256" key="1">
    <source>
        <dbReference type="ARBA" id="ARBA00010209"/>
    </source>
</evidence>
<dbReference type="InterPro" id="IPR012148">
    <property type="entry name" value="ABBA_DMATS-like"/>
</dbReference>
<dbReference type="PANTHER" id="PTHR40627:SF4">
    <property type="entry name" value="PRENYLTRANSFERASE ASQH1-RELATED"/>
    <property type="match status" value="1"/>
</dbReference>
<evidence type="ECO:0000313" key="4">
    <source>
        <dbReference type="EMBL" id="CAI6236748.1"/>
    </source>
</evidence>
<dbReference type="NCBIfam" id="TIGR03429">
    <property type="entry name" value="arom_pren_DMATS"/>
    <property type="match status" value="1"/>
</dbReference>
<sequence>MDQYPWEVIRNGLALPQHAQKWWDKTAPKLGHMLQGAGYDAHEQYKILLFFWRYIVIHFGPYPEESQKDSSLPFWKSFMTDDNSPMELSWAWDSINSLPEIRFSIEAIGFKAGTAEDPSNQLETLKLMSELKVTQPQFVWELFEYFHNAFQPSSAGPNSNQEFPHRSSLGLGFKCSRVSMRIGAYLTPPVLDPTASWNYTYDVISKFRKDETSFPTARQLHDFLTQTETGKELRFVGLGIDCVKINKSRLKIYVRSRETSVESMRNILTMNGTMPEPWTDSILKKLYTLLDMVAPGYKDSQVNTAQTAGMLYNFDIHSGRKEPYSRIYIPVKHYGIDDLSIAQGLERFQKIQGRTDEDQSRSYLEMLRQVYNKRKLEDGKGLQTFIAISPKDGSLAIAAYVSPHAYTERGPGEWPLKIG</sequence>
<dbReference type="OrthoDB" id="3354387at2759"/>
<dbReference type="GO" id="GO:0009820">
    <property type="term" value="P:alkaloid metabolic process"/>
    <property type="evidence" value="ECO:0007669"/>
    <property type="project" value="InterPro"/>
</dbReference>
<feature type="binding site" evidence="3">
    <location>
        <position position="253"/>
    </location>
    <ligand>
        <name>dimethylallyl diphosphate</name>
        <dbReference type="ChEBI" id="CHEBI:57623"/>
    </ligand>
</feature>